<dbReference type="OMA" id="YDPFVEQ"/>
<comment type="subunit">
    <text evidence="3 10">Monomer.</text>
</comment>
<feature type="signal peptide" evidence="10">
    <location>
        <begin position="1"/>
        <end position="21"/>
    </location>
</feature>
<protein>
    <recommendedName>
        <fullName evidence="4 10">Outer-membrane lipoprotein carrier protein</fullName>
    </recommendedName>
</protein>
<dbReference type="Proteomes" id="UP000190837">
    <property type="component" value="Unassembled WGS sequence"/>
</dbReference>
<reference evidence="13" key="1">
    <citation type="submission" date="2016-04" db="EMBL/GenBank/DDBJ databases">
        <authorList>
            <person name="Tagini F."/>
        </authorList>
    </citation>
    <scope>NUCLEOTIDE SEQUENCE [LARGE SCALE GENOMIC DNA]</scope>
    <source>
        <strain evidence="13">CHUV0807</strain>
    </source>
</reference>
<feature type="region of interest" description="Disordered" evidence="11">
    <location>
        <begin position="22"/>
        <end position="95"/>
    </location>
</feature>
<evidence type="ECO:0000256" key="5">
    <source>
        <dbReference type="ARBA" id="ARBA00022448"/>
    </source>
</evidence>
<dbReference type="AlphaFoldDB" id="A0A1C3H2T6"/>
<evidence type="ECO:0000256" key="9">
    <source>
        <dbReference type="ARBA" id="ARBA00023186"/>
    </source>
</evidence>
<dbReference type="GO" id="GO:0042597">
    <property type="term" value="C:periplasmic space"/>
    <property type="evidence" value="ECO:0007669"/>
    <property type="project" value="UniProtKB-SubCell"/>
</dbReference>
<feature type="chain" id="PRO_5009005373" description="Outer-membrane lipoprotein carrier protein" evidence="10">
    <location>
        <begin position="22"/>
        <end position="286"/>
    </location>
</feature>
<evidence type="ECO:0000256" key="4">
    <source>
        <dbReference type="ARBA" id="ARBA00014035"/>
    </source>
</evidence>
<dbReference type="GeneID" id="84790739"/>
<dbReference type="Pfam" id="PF03548">
    <property type="entry name" value="LolA"/>
    <property type="match status" value="1"/>
</dbReference>
<comment type="subcellular location">
    <subcellularLocation>
        <location evidence="1 10">Periplasm</location>
    </subcellularLocation>
</comment>
<evidence type="ECO:0000256" key="3">
    <source>
        <dbReference type="ARBA" id="ARBA00011245"/>
    </source>
</evidence>
<dbReference type="PANTHER" id="PTHR35869">
    <property type="entry name" value="OUTER-MEMBRANE LIPOPROTEIN CARRIER PROTEIN"/>
    <property type="match status" value="1"/>
</dbReference>
<dbReference type="InterPro" id="IPR004564">
    <property type="entry name" value="OM_lipoprot_carrier_LolA-like"/>
</dbReference>
<keyword evidence="9 10" id="KW-0143">Chaperone</keyword>
<dbReference type="CDD" id="cd16325">
    <property type="entry name" value="LolA"/>
    <property type="match status" value="1"/>
</dbReference>
<dbReference type="SUPFAM" id="SSF89392">
    <property type="entry name" value="Prokaryotic lipoproteins and lipoprotein localization factors"/>
    <property type="match status" value="1"/>
</dbReference>
<dbReference type="HAMAP" id="MF_00240">
    <property type="entry name" value="LolA"/>
    <property type="match status" value="1"/>
</dbReference>
<keyword evidence="8 10" id="KW-0653">Protein transport</keyword>
<sequence precursor="true">MKKHLTTALLGLALILPAAHAAPEAPAKDKKPAAAAKAPAKKNTDNKKPAAAKEKPFAAVVKQPVERDKPFAAAVKQPSAEAPAAEAQKTAAPAAPEGNALDAFMRGTKDLQANFTQTIYNKRGTETSEGKMWVAKPGKFYWDYQRPNPQKIISNGKKVYHYDIDLEQISVRSRSELVGDVAVELLNGEDNVSRNYKVERTVKNLAPARLQKYIGSGVSYRLKPKTHQEEYDALWVVLDGNAITAVMIDGGGTQTILTFSDMKRNSGIPAKQFEFTPPPGVDIVGK</sequence>
<dbReference type="EMBL" id="FKLO01000028">
    <property type="protein sequence ID" value="SAM59764.1"/>
    <property type="molecule type" value="Genomic_DNA"/>
</dbReference>
<gene>
    <name evidence="10" type="primary">lolA</name>
    <name evidence="12" type="ORF">CHUV0807_0650</name>
</gene>
<dbReference type="GO" id="GO:0042953">
    <property type="term" value="P:lipoprotein transport"/>
    <property type="evidence" value="ECO:0007669"/>
    <property type="project" value="InterPro"/>
</dbReference>
<evidence type="ECO:0000256" key="8">
    <source>
        <dbReference type="ARBA" id="ARBA00022927"/>
    </source>
</evidence>
<dbReference type="InterPro" id="IPR018323">
    <property type="entry name" value="OM_lipoprot_carrier_LolA_Pbac"/>
</dbReference>
<evidence type="ECO:0000256" key="11">
    <source>
        <dbReference type="SAM" id="MobiDB-lite"/>
    </source>
</evidence>
<accession>A0A1C3H2T6</accession>
<dbReference type="PANTHER" id="PTHR35869:SF1">
    <property type="entry name" value="OUTER-MEMBRANE LIPOPROTEIN CARRIER PROTEIN"/>
    <property type="match status" value="1"/>
</dbReference>
<dbReference type="GO" id="GO:0044874">
    <property type="term" value="P:lipoprotein localization to outer membrane"/>
    <property type="evidence" value="ECO:0007669"/>
    <property type="project" value="UniProtKB-UniRule"/>
</dbReference>
<evidence type="ECO:0000256" key="7">
    <source>
        <dbReference type="ARBA" id="ARBA00022764"/>
    </source>
</evidence>
<dbReference type="Gene3D" id="2.50.20.10">
    <property type="entry name" value="Lipoprotein localisation LolA/LolB/LppX"/>
    <property type="match status" value="1"/>
</dbReference>
<feature type="compositionally biased region" description="Basic and acidic residues" evidence="11">
    <location>
        <begin position="42"/>
        <end position="56"/>
    </location>
</feature>
<keyword evidence="7 10" id="KW-0574">Periplasm</keyword>
<dbReference type="RefSeq" id="WP_004142939.1">
    <property type="nucleotide sequence ID" value="NZ_CAUURN010000010.1"/>
</dbReference>
<name>A0A1C3H2T6_9GAMM</name>
<evidence type="ECO:0000256" key="10">
    <source>
        <dbReference type="HAMAP-Rule" id="MF_00240"/>
    </source>
</evidence>
<evidence type="ECO:0000313" key="12">
    <source>
        <dbReference type="EMBL" id="SAM59764.1"/>
    </source>
</evidence>
<comment type="function">
    <text evidence="10">Participates in the translocation of lipoproteins from the inner membrane to the outer membrane. Only forms a complex with a lipoprotein if the residue after the N-terminal Cys is not an aspartate (The Asp acts as a targeting signal to indicate that the lipoprotein should stay in the inner membrane).</text>
</comment>
<proteinExistence type="inferred from homology"/>
<comment type="similarity">
    <text evidence="2 10">Belongs to the LolA family.</text>
</comment>
<keyword evidence="5 10" id="KW-0813">Transport</keyword>
<evidence type="ECO:0000256" key="2">
    <source>
        <dbReference type="ARBA" id="ARBA00007615"/>
    </source>
</evidence>
<feature type="compositionally biased region" description="Low complexity" evidence="11">
    <location>
        <begin position="80"/>
        <end position="95"/>
    </location>
</feature>
<keyword evidence="12" id="KW-0449">Lipoprotein</keyword>
<keyword evidence="6 10" id="KW-0732">Signal</keyword>
<evidence type="ECO:0000256" key="6">
    <source>
        <dbReference type="ARBA" id="ARBA00022729"/>
    </source>
</evidence>
<organism evidence="12 13">
    <name type="scientific">Cardiobacterium hominis</name>
    <dbReference type="NCBI Taxonomy" id="2718"/>
    <lineage>
        <taxon>Bacteria</taxon>
        <taxon>Pseudomonadati</taxon>
        <taxon>Pseudomonadota</taxon>
        <taxon>Gammaproteobacteria</taxon>
        <taxon>Cardiobacteriales</taxon>
        <taxon>Cardiobacteriaceae</taxon>
        <taxon>Cardiobacterium</taxon>
    </lineage>
</organism>
<dbReference type="InterPro" id="IPR029046">
    <property type="entry name" value="LolA/LolB/LppX"/>
</dbReference>
<evidence type="ECO:0000313" key="13">
    <source>
        <dbReference type="Proteomes" id="UP000190837"/>
    </source>
</evidence>
<evidence type="ECO:0000256" key="1">
    <source>
        <dbReference type="ARBA" id="ARBA00004418"/>
    </source>
</evidence>